<protein>
    <submittedName>
        <fullName evidence="5">GntR family transcriptional regulator</fullName>
    </submittedName>
</protein>
<keyword evidence="1" id="KW-0805">Transcription regulation</keyword>
<dbReference type="InterPro" id="IPR036388">
    <property type="entry name" value="WH-like_DNA-bd_sf"/>
</dbReference>
<keyword evidence="3" id="KW-0804">Transcription</keyword>
<name>A0A0F6SRW6_9CORY</name>
<organism evidence="5 6">
    <name type="scientific">[Brevibacterium] flavum</name>
    <dbReference type="NCBI Taxonomy" id="92706"/>
    <lineage>
        <taxon>Bacteria</taxon>
        <taxon>Bacillati</taxon>
        <taxon>Actinomycetota</taxon>
        <taxon>Actinomycetes</taxon>
        <taxon>Mycobacteriales</taxon>
        <taxon>Corynebacteriaceae</taxon>
        <taxon>Corynebacterium</taxon>
    </lineage>
</organism>
<dbReference type="Gene3D" id="1.20.120.530">
    <property type="entry name" value="GntR ligand-binding domain-like"/>
    <property type="match status" value="1"/>
</dbReference>
<dbReference type="PANTHER" id="PTHR43537">
    <property type="entry name" value="TRANSCRIPTIONAL REGULATOR, GNTR FAMILY"/>
    <property type="match status" value="1"/>
</dbReference>
<dbReference type="InterPro" id="IPR011711">
    <property type="entry name" value="GntR_C"/>
</dbReference>
<dbReference type="PANTHER" id="PTHR43537:SF45">
    <property type="entry name" value="GNTR FAMILY REGULATORY PROTEIN"/>
    <property type="match status" value="1"/>
</dbReference>
<dbReference type="PROSITE" id="PS50949">
    <property type="entry name" value="HTH_GNTR"/>
    <property type="match status" value="1"/>
</dbReference>
<dbReference type="Proteomes" id="UP000034037">
    <property type="component" value="Chromosome"/>
</dbReference>
<proteinExistence type="predicted"/>
<dbReference type="Pfam" id="PF00392">
    <property type="entry name" value="GntR"/>
    <property type="match status" value="1"/>
</dbReference>
<dbReference type="InterPro" id="IPR008920">
    <property type="entry name" value="TF_FadR/GntR_C"/>
</dbReference>
<gene>
    <name evidence="5" type="ORF">YH66_14635</name>
</gene>
<dbReference type="AlphaFoldDB" id="A0A0F6SRW6"/>
<feature type="domain" description="HTH gntR-type" evidence="4">
    <location>
        <begin position="18"/>
        <end position="85"/>
    </location>
</feature>
<dbReference type="InterPro" id="IPR000524">
    <property type="entry name" value="Tscrpt_reg_HTH_GntR"/>
</dbReference>
<dbReference type="GO" id="GO:0003677">
    <property type="term" value="F:DNA binding"/>
    <property type="evidence" value="ECO:0007669"/>
    <property type="project" value="UniProtKB-KW"/>
</dbReference>
<dbReference type="GO" id="GO:0003700">
    <property type="term" value="F:DNA-binding transcription factor activity"/>
    <property type="evidence" value="ECO:0007669"/>
    <property type="project" value="InterPro"/>
</dbReference>
<sequence>MSNENWPDHVDTQRFSRLTLKSSTEELLRNYLLDGDMKPGEIYSANALAKKLGTSNSPVREAMTSLVHRGLLELVPNRGFRVIELTEQDHREIYILRSIVEVQAVRELARRGITADQGSELHRLAAQTLTIITAKNPPDLTKYLEADDAFHGYLITLLDNRRLQDIVLNLRDQSRINGAYRRLPEQGLLIPSAQEHIELATAIVSQEPENAARVMLQHLEYARPKSLSPEIEPALHMDYPTA</sequence>
<dbReference type="SMART" id="SM00345">
    <property type="entry name" value="HTH_GNTR"/>
    <property type="match status" value="1"/>
</dbReference>
<keyword evidence="2" id="KW-0238">DNA-binding</keyword>
<dbReference type="SMART" id="SM00895">
    <property type="entry name" value="FCD"/>
    <property type="match status" value="1"/>
</dbReference>
<evidence type="ECO:0000313" key="6">
    <source>
        <dbReference type="Proteomes" id="UP000034037"/>
    </source>
</evidence>
<dbReference type="PATRIC" id="fig|92706.3.peg.3073"/>
<evidence type="ECO:0000256" key="3">
    <source>
        <dbReference type="ARBA" id="ARBA00023163"/>
    </source>
</evidence>
<accession>A0A0F6SRW6</accession>
<reference evidence="5 6" key="1">
    <citation type="submission" date="2015-04" db="EMBL/GenBank/DDBJ databases">
        <title>Complete Genome Sequence of Brevibacterium flavum ATCC 15168.</title>
        <authorList>
            <person name="Ahn J."/>
            <person name="Park G."/>
            <person name="Jeon W."/>
            <person name="Jang Y."/>
            <person name="Jang M."/>
            <person name="Lee H."/>
            <person name="Lee H."/>
        </authorList>
    </citation>
    <scope>NUCLEOTIDE SEQUENCE [LARGE SCALE GENOMIC DNA]</scope>
    <source>
        <strain evidence="5 6">ATCC 15168</strain>
    </source>
</reference>
<evidence type="ECO:0000256" key="1">
    <source>
        <dbReference type="ARBA" id="ARBA00023015"/>
    </source>
</evidence>
<keyword evidence="6" id="KW-1185">Reference proteome</keyword>
<dbReference type="Pfam" id="PF07729">
    <property type="entry name" value="FCD"/>
    <property type="match status" value="1"/>
</dbReference>
<dbReference type="RefSeq" id="WP_003862569.1">
    <property type="nucleotide sequence ID" value="NZ_CP011309.1"/>
</dbReference>
<dbReference type="SUPFAM" id="SSF46785">
    <property type="entry name" value="Winged helix' DNA-binding domain"/>
    <property type="match status" value="1"/>
</dbReference>
<evidence type="ECO:0000259" key="4">
    <source>
        <dbReference type="PROSITE" id="PS50949"/>
    </source>
</evidence>
<evidence type="ECO:0000256" key="2">
    <source>
        <dbReference type="ARBA" id="ARBA00023125"/>
    </source>
</evidence>
<dbReference type="InterPro" id="IPR036390">
    <property type="entry name" value="WH_DNA-bd_sf"/>
</dbReference>
<dbReference type="SUPFAM" id="SSF48008">
    <property type="entry name" value="GntR ligand-binding domain-like"/>
    <property type="match status" value="1"/>
</dbReference>
<dbReference type="HOGENOM" id="CLU_017584_5_5_11"/>
<dbReference type="EMBL" id="CP011309">
    <property type="protein sequence ID" value="AKF28674.1"/>
    <property type="molecule type" value="Genomic_DNA"/>
</dbReference>
<dbReference type="Gene3D" id="1.10.10.10">
    <property type="entry name" value="Winged helix-like DNA-binding domain superfamily/Winged helix DNA-binding domain"/>
    <property type="match status" value="1"/>
</dbReference>
<evidence type="ECO:0000313" key="5">
    <source>
        <dbReference type="EMBL" id="AKF28674.1"/>
    </source>
</evidence>